<dbReference type="EMBL" id="CP023326">
    <property type="protein sequence ID" value="ATY66212.1"/>
    <property type="molecule type" value="Genomic_DNA"/>
</dbReference>
<dbReference type="InterPro" id="IPR029167">
    <property type="entry name" value="Mug117"/>
</dbReference>
<evidence type="ECO:0000313" key="4">
    <source>
        <dbReference type="Proteomes" id="UP000323067"/>
    </source>
</evidence>
<feature type="region of interest" description="Disordered" evidence="1">
    <location>
        <begin position="58"/>
        <end position="97"/>
    </location>
</feature>
<dbReference type="VEuPathDB" id="FungiDB:A9K55_001804"/>
<dbReference type="CDD" id="cd00306">
    <property type="entry name" value="Peptidases_S8_S53"/>
    <property type="match status" value="1"/>
</dbReference>
<name>A0A2H4SSY5_CORMI</name>
<reference evidence="3 4" key="1">
    <citation type="journal article" date="2017" name="BMC Genomics">
        <title>Chromosome level assembly and secondary metabolite potential of the parasitic fungus Cordyceps militaris.</title>
        <authorList>
            <person name="Kramer G.J."/>
            <person name="Nodwell J.R."/>
        </authorList>
    </citation>
    <scope>NUCLEOTIDE SEQUENCE [LARGE SCALE GENOMIC DNA]</scope>
    <source>
        <strain evidence="3 4">ATCC 34164</strain>
    </source>
</reference>
<feature type="compositionally biased region" description="Basic and acidic residues" evidence="1">
    <location>
        <begin position="856"/>
        <end position="865"/>
    </location>
</feature>
<dbReference type="InterPro" id="IPR022398">
    <property type="entry name" value="Peptidase_S8_His-AS"/>
</dbReference>
<protein>
    <submittedName>
        <fullName evidence="3">Glucan 1,3-beta-glucosidase</fullName>
    </submittedName>
</protein>
<dbReference type="GO" id="GO:0004252">
    <property type="term" value="F:serine-type endopeptidase activity"/>
    <property type="evidence" value="ECO:0007669"/>
    <property type="project" value="InterPro"/>
</dbReference>
<feature type="region of interest" description="Disordered" evidence="1">
    <location>
        <begin position="856"/>
        <end position="950"/>
    </location>
</feature>
<dbReference type="Proteomes" id="UP000323067">
    <property type="component" value="Chromosome iii"/>
</dbReference>
<dbReference type="Pfam" id="PF15474">
    <property type="entry name" value="MU117"/>
    <property type="match status" value="1"/>
</dbReference>
<evidence type="ECO:0000256" key="1">
    <source>
        <dbReference type="SAM" id="MobiDB-lite"/>
    </source>
</evidence>
<keyword evidence="2" id="KW-0732">Signal</keyword>
<accession>A0A2H4SSY5</accession>
<feature type="compositionally biased region" description="Polar residues" evidence="1">
    <location>
        <begin position="66"/>
        <end position="81"/>
    </location>
</feature>
<feature type="chain" id="PRO_5014124585" evidence="2">
    <location>
        <begin position="20"/>
        <end position="1071"/>
    </location>
</feature>
<dbReference type="AlphaFoldDB" id="A0A2H4SSY5"/>
<evidence type="ECO:0000313" key="3">
    <source>
        <dbReference type="EMBL" id="ATY66212.1"/>
    </source>
</evidence>
<evidence type="ECO:0000256" key="2">
    <source>
        <dbReference type="SAM" id="SignalP"/>
    </source>
</evidence>
<gene>
    <name evidence="3" type="ORF">A9K55_001804</name>
</gene>
<feature type="signal peptide" evidence="2">
    <location>
        <begin position="1"/>
        <end position="19"/>
    </location>
</feature>
<sequence length="1071" mass="115447">MVLFSGLLVLTLWVVDGGADNLTTRLRSGNVTETESPPHRKATGGGAESVILVTTRPSVPLPEPSVSASVTSGEGTTTAKNTGFRPRPDINKGPPHQWTNTTWATTTSGSAEPTSILPDPPYTSTRQPFHAKCPPTEHYAAEFDATITLSDCHGPTNLEWGCAATTTVAIAAPTDKTVSLGCTAFTGTGEALPTYTDWPPGEIEFEEDDRSSEGGHTACNLWFLNMCVIWGRVKIRGIHWKFPGGIVLPPGPPPNIKLPPGITIPGGKLPGPWPPVTLGRDGKITYPTNEPTECKTKSAEICSTTESIIITTTANQQPLTTTSTVSSCQTIHGCHVEDDDSTTTKQCTGGSTTTLGRRAMPAATATAQVPFSVLPESNLHLGSRYECPAVVVDDYIIYPTDPDNVRYLVDYLKNTPSQLDNSVKLWEKATQVHGGAFTAFFYIDELTNMEAQRMKSLTSLGVGDFYAIVDTNNAAGFTGPGSNEDIRPPDRGPWELSQISTPPGGKWSDAWDNKNNPQRFDYDAGGPLGRGQTIYLVEDDVDQAALELSSAKIRYIDAQNFPPKHTGDQLLRHGTQVGSIIVGKTLGLARNAELVVVRNSNRSPTEPDMHIHDRYLASLVAILDEIVSLSPAQLAKVVINMSFGWEERQVEEYMKKQHFAILYKLLQVFDKFGVAMVAATHNKNNQGPIYRQKINGWPSRFADPNAPPHEKLENLIVVSGIDINSVVSPLNPYMNWIAMAPGFGVHVANEESKTLSLADGASLAAPHITALIAYWRSLNLAGSWGSELERPVNVKKLVMYMHRSLEYRRLRIPDLPEENPNKMRVPFIWTGSVKGGGNCLVQPTLEGCPPELKARSKIADLKPRGADCAGTSGSTRKRQGDDSCPLVRRPGSPSGGDDGDTLTFKPTSTSSTSTSSTSISTTSTSSATTSSATTSSATTWSTGRAEPTSDPTPYYDCKGDALCSTLNVKFCDLAVNNMERGNKIYMASSGTIAGRGNCWASRFGYGCSVQIRGKDGNGKDCKISGDKIWDAYQDIRKAGDCRRCGSKHFGNGCLVSIDYAGSCSNRIGGVN</sequence>
<dbReference type="GO" id="GO:0006508">
    <property type="term" value="P:proteolysis"/>
    <property type="evidence" value="ECO:0007669"/>
    <property type="project" value="InterPro"/>
</dbReference>
<dbReference type="VEuPathDB" id="FungiDB:CCM_00305"/>
<proteinExistence type="predicted"/>
<dbReference type="InterPro" id="IPR036852">
    <property type="entry name" value="Peptidase_S8/S53_dom_sf"/>
</dbReference>
<organism evidence="3 4">
    <name type="scientific">Cordyceps militaris</name>
    <name type="common">Caterpillar fungus</name>
    <name type="synonym">Clavaria militaris</name>
    <dbReference type="NCBI Taxonomy" id="73501"/>
    <lineage>
        <taxon>Eukaryota</taxon>
        <taxon>Fungi</taxon>
        <taxon>Dikarya</taxon>
        <taxon>Ascomycota</taxon>
        <taxon>Pezizomycotina</taxon>
        <taxon>Sordariomycetes</taxon>
        <taxon>Hypocreomycetidae</taxon>
        <taxon>Hypocreales</taxon>
        <taxon>Cordycipitaceae</taxon>
        <taxon>Cordyceps</taxon>
    </lineage>
</organism>
<feature type="region of interest" description="Disordered" evidence="1">
    <location>
        <begin position="27"/>
        <end position="46"/>
    </location>
</feature>
<dbReference type="SUPFAM" id="SSF52743">
    <property type="entry name" value="Subtilisin-like"/>
    <property type="match status" value="1"/>
</dbReference>
<dbReference type="Gene3D" id="3.40.50.200">
    <property type="entry name" value="Peptidase S8/S53 domain"/>
    <property type="match status" value="1"/>
</dbReference>
<dbReference type="PROSITE" id="PS00137">
    <property type="entry name" value="SUBTILASE_HIS"/>
    <property type="match status" value="1"/>
</dbReference>
<feature type="compositionally biased region" description="Low complexity" evidence="1">
    <location>
        <begin position="907"/>
        <end position="942"/>
    </location>
</feature>